<name>A0ACC2FVK5_DALPE</name>
<gene>
    <name evidence="1" type="ORF">DPEC_G00244120</name>
</gene>
<organism evidence="1 2">
    <name type="scientific">Dallia pectoralis</name>
    <name type="common">Alaska blackfish</name>
    <dbReference type="NCBI Taxonomy" id="75939"/>
    <lineage>
        <taxon>Eukaryota</taxon>
        <taxon>Metazoa</taxon>
        <taxon>Chordata</taxon>
        <taxon>Craniata</taxon>
        <taxon>Vertebrata</taxon>
        <taxon>Euteleostomi</taxon>
        <taxon>Actinopterygii</taxon>
        <taxon>Neopterygii</taxon>
        <taxon>Teleostei</taxon>
        <taxon>Protacanthopterygii</taxon>
        <taxon>Esociformes</taxon>
        <taxon>Umbridae</taxon>
        <taxon>Dallia</taxon>
    </lineage>
</organism>
<comment type="caution">
    <text evidence="1">The sequence shown here is derived from an EMBL/GenBank/DDBJ whole genome shotgun (WGS) entry which is preliminary data.</text>
</comment>
<proteinExistence type="predicted"/>
<evidence type="ECO:0000313" key="2">
    <source>
        <dbReference type="Proteomes" id="UP001157502"/>
    </source>
</evidence>
<accession>A0ACC2FVK5</accession>
<dbReference type="Proteomes" id="UP001157502">
    <property type="component" value="Chromosome 21"/>
</dbReference>
<keyword evidence="2" id="KW-1185">Reference proteome</keyword>
<reference evidence="1" key="1">
    <citation type="submission" date="2021-05" db="EMBL/GenBank/DDBJ databases">
        <authorList>
            <person name="Pan Q."/>
            <person name="Jouanno E."/>
            <person name="Zahm M."/>
            <person name="Klopp C."/>
            <person name="Cabau C."/>
            <person name="Louis A."/>
            <person name="Berthelot C."/>
            <person name="Parey E."/>
            <person name="Roest Crollius H."/>
            <person name="Montfort J."/>
            <person name="Robinson-Rechavi M."/>
            <person name="Bouchez O."/>
            <person name="Lampietro C."/>
            <person name="Lopez Roques C."/>
            <person name="Donnadieu C."/>
            <person name="Postlethwait J."/>
            <person name="Bobe J."/>
            <person name="Dillon D."/>
            <person name="Chandos A."/>
            <person name="von Hippel F."/>
            <person name="Guiguen Y."/>
        </authorList>
    </citation>
    <scope>NUCLEOTIDE SEQUENCE</scope>
    <source>
        <strain evidence="1">YG-Jan2019</strain>
    </source>
</reference>
<evidence type="ECO:0000313" key="1">
    <source>
        <dbReference type="EMBL" id="KAJ7995395.1"/>
    </source>
</evidence>
<protein>
    <submittedName>
        <fullName evidence="1">Uncharacterized protein</fullName>
    </submittedName>
</protein>
<dbReference type="EMBL" id="CM055748">
    <property type="protein sequence ID" value="KAJ7995395.1"/>
    <property type="molecule type" value="Genomic_DNA"/>
</dbReference>
<sequence length="77" mass="8804">MCGSLLKEDQPPGVYGRWWRCGWTFLALDQEADRNLQCRFHAPGLHGQCPLLPWSCSQHAEDPSMPHQLAEDRPSPF</sequence>